<sequence length="74" mass="8902">MRVRYIVYRGPTDGGAEKVYLGDDRLRKRWNSKNVNGKTNTTEKFKFPTKSKEERIVTEEIWIECYEKLKELKM</sequence>
<protein>
    <submittedName>
        <fullName evidence="1">Uncharacterized protein</fullName>
    </submittedName>
</protein>
<dbReference type="AlphaFoldDB" id="A0A2N0R9B8"/>
<comment type="caution">
    <text evidence="1">The sequence shown here is derived from an EMBL/GenBank/DDBJ whole genome shotgun (WGS) entry which is preliminary data.</text>
</comment>
<organism evidence="1 2">
    <name type="scientific">Rhizophagus irregularis</name>
    <dbReference type="NCBI Taxonomy" id="588596"/>
    <lineage>
        <taxon>Eukaryota</taxon>
        <taxon>Fungi</taxon>
        <taxon>Fungi incertae sedis</taxon>
        <taxon>Mucoromycota</taxon>
        <taxon>Glomeromycotina</taxon>
        <taxon>Glomeromycetes</taxon>
        <taxon>Glomerales</taxon>
        <taxon>Glomeraceae</taxon>
        <taxon>Rhizophagus</taxon>
    </lineage>
</organism>
<accession>A0A2N0R9B8</accession>
<evidence type="ECO:0000313" key="2">
    <source>
        <dbReference type="Proteomes" id="UP000232688"/>
    </source>
</evidence>
<dbReference type="EMBL" id="LLXH01001238">
    <property type="protein sequence ID" value="PKC59900.1"/>
    <property type="molecule type" value="Genomic_DNA"/>
</dbReference>
<dbReference type="Proteomes" id="UP000232688">
    <property type="component" value="Unassembled WGS sequence"/>
</dbReference>
<dbReference type="VEuPathDB" id="FungiDB:RhiirA1_468787"/>
<name>A0A2N0R9B8_9GLOM</name>
<reference evidence="1 2" key="2">
    <citation type="submission" date="2017-10" db="EMBL/GenBank/DDBJ databases">
        <title>Genome analyses suggest a sexual origin of heterokaryosis in a supposedly ancient asexual fungus.</title>
        <authorList>
            <person name="Corradi N."/>
            <person name="Sedzielewska K."/>
            <person name="Noel J."/>
            <person name="Charron P."/>
            <person name="Farinelli L."/>
            <person name="Marton T."/>
            <person name="Kruger M."/>
            <person name="Pelin A."/>
            <person name="Brachmann A."/>
            <person name="Corradi N."/>
        </authorList>
    </citation>
    <scope>NUCLEOTIDE SEQUENCE [LARGE SCALE GENOMIC DNA]</scope>
    <source>
        <strain evidence="1 2">A1</strain>
    </source>
</reference>
<gene>
    <name evidence="1" type="ORF">RhiirA1_468787</name>
</gene>
<reference evidence="1 2" key="1">
    <citation type="submission" date="2017-10" db="EMBL/GenBank/DDBJ databases">
        <title>Extensive intraspecific genome diversity in a model arbuscular mycorrhizal fungus.</title>
        <authorList>
            <person name="Chen E.C.H."/>
            <person name="Morin E."/>
            <person name="Baudet D."/>
            <person name="Noel J."/>
            <person name="Ndikumana S."/>
            <person name="Charron P."/>
            <person name="St-Onge C."/>
            <person name="Giorgi J."/>
            <person name="Grigoriev I.V."/>
            <person name="Roux C."/>
            <person name="Martin F.M."/>
            <person name="Corradi N."/>
        </authorList>
    </citation>
    <scope>NUCLEOTIDE SEQUENCE [LARGE SCALE GENOMIC DNA]</scope>
    <source>
        <strain evidence="1 2">A1</strain>
    </source>
</reference>
<evidence type="ECO:0000313" key="1">
    <source>
        <dbReference type="EMBL" id="PKC59900.1"/>
    </source>
</evidence>
<proteinExistence type="predicted"/>